<accession>A0A9N9L431</accession>
<reference evidence="1" key="1">
    <citation type="submission" date="2021-07" db="EMBL/GenBank/DDBJ databases">
        <authorList>
            <person name="Durling M."/>
        </authorList>
    </citation>
    <scope>NUCLEOTIDE SEQUENCE</scope>
</reference>
<evidence type="ECO:0000313" key="2">
    <source>
        <dbReference type="Proteomes" id="UP000696280"/>
    </source>
</evidence>
<keyword evidence="2" id="KW-1185">Reference proteome</keyword>
<sequence length="151" mass="17219">MAYDLFRLGRYVFMFLKKWLLKNTTCYAVPMEVTSITSEKSRDGDSSLPTIGSSDARRDMEMIAIWFHSELQDSEQMDLTRFSAVVDVRVRHHISKGSGLKAMCRGTVPGKAVDNWEQPRFRVQTGRLADWLGTKLGCRQISARSKVNIAR</sequence>
<proteinExistence type="predicted"/>
<organism evidence="1 2">
    <name type="scientific">Hymenoscyphus fraxineus</name>
    <dbReference type="NCBI Taxonomy" id="746836"/>
    <lineage>
        <taxon>Eukaryota</taxon>
        <taxon>Fungi</taxon>
        <taxon>Dikarya</taxon>
        <taxon>Ascomycota</taxon>
        <taxon>Pezizomycotina</taxon>
        <taxon>Leotiomycetes</taxon>
        <taxon>Helotiales</taxon>
        <taxon>Helotiaceae</taxon>
        <taxon>Hymenoscyphus</taxon>
    </lineage>
</organism>
<dbReference type="EMBL" id="CAJVRL010000078">
    <property type="protein sequence ID" value="CAG8957360.1"/>
    <property type="molecule type" value="Genomic_DNA"/>
</dbReference>
<dbReference type="AlphaFoldDB" id="A0A9N9L431"/>
<evidence type="ECO:0000313" key="1">
    <source>
        <dbReference type="EMBL" id="CAG8957360.1"/>
    </source>
</evidence>
<dbReference type="Proteomes" id="UP000696280">
    <property type="component" value="Unassembled WGS sequence"/>
</dbReference>
<comment type="caution">
    <text evidence="1">The sequence shown here is derived from an EMBL/GenBank/DDBJ whole genome shotgun (WGS) entry which is preliminary data.</text>
</comment>
<dbReference type="OrthoDB" id="10429593at2759"/>
<gene>
    <name evidence="1" type="ORF">HYFRA_00010786</name>
</gene>
<name>A0A9N9L431_9HELO</name>
<protein>
    <submittedName>
        <fullName evidence="1">Uncharacterized protein</fullName>
    </submittedName>
</protein>